<name>A0A4R8DU07_9BACT</name>
<dbReference type="InterPro" id="IPR037066">
    <property type="entry name" value="Plug_dom_sf"/>
</dbReference>
<dbReference type="Pfam" id="PF13715">
    <property type="entry name" value="CarbopepD_reg_2"/>
    <property type="match status" value="1"/>
</dbReference>
<evidence type="ECO:0000256" key="6">
    <source>
        <dbReference type="ARBA" id="ARBA00023237"/>
    </source>
</evidence>
<evidence type="ECO:0000256" key="7">
    <source>
        <dbReference type="PROSITE-ProRule" id="PRU01360"/>
    </source>
</evidence>
<dbReference type="Gene3D" id="2.170.130.10">
    <property type="entry name" value="TonB-dependent receptor, plug domain"/>
    <property type="match status" value="1"/>
</dbReference>
<dbReference type="NCBIfam" id="TIGR04056">
    <property type="entry name" value="OMP_RagA_SusC"/>
    <property type="match status" value="1"/>
</dbReference>
<evidence type="ECO:0000256" key="3">
    <source>
        <dbReference type="ARBA" id="ARBA00022452"/>
    </source>
</evidence>
<reference evidence="9 10" key="1">
    <citation type="submission" date="2019-03" db="EMBL/GenBank/DDBJ databases">
        <title>Genomic Encyclopedia of Type Strains, Phase IV (KMG-IV): sequencing the most valuable type-strain genomes for metagenomic binning, comparative biology and taxonomic classification.</title>
        <authorList>
            <person name="Goeker M."/>
        </authorList>
    </citation>
    <scope>NUCLEOTIDE SEQUENCE [LARGE SCALE GENOMIC DNA]</scope>
    <source>
        <strain evidence="9 10">DSM 100059</strain>
    </source>
</reference>
<evidence type="ECO:0000313" key="10">
    <source>
        <dbReference type="Proteomes" id="UP000294498"/>
    </source>
</evidence>
<keyword evidence="2 7" id="KW-0813">Transport</keyword>
<sequence length="1116" mass="122262">MKLFLPKQLVLCMKLTVVLLVAFCIQVSARGYSQGKINLSYKDAPLEKVLKDISKQSGYYLWMDPTLSEYKRPVSIRLTDVSLTEAMEASLKGTNLTYAITEARYLVVSKKKEEAVQNNAALGPGPAKVQLVGKITDEGGGSISAATIMVKGTRIIISANENGDFSLDGIDNDAVLIVSSVGYESFEIPLKGRSFLNVRLKRKFNQLDETLIIAYGTTSQRYTTGDIAKVSSQEIENQPIIDPLLALQGKVPGLDVNQTNGFASAPIKVELRGRSSIGLSNKTFPSDPLYVIDGVPLSIMELGGNSSYTSGSSGFLQNGDPGPAVGQSPFFSINPADIESIEILKDADATSIYGSRGANGVILVTTKKGRQGKTRFDMHVQDGFTAVTRFYKLLNTPQYLEMRREAFKNDGITPNAGNAYDLLSWDTTKYADWQRELYGHAGRAVDAECSLSGGNANTTFRIGAGYNNTTNILTVSGGDQRASASLSLMHRSIDQKFNLSLNSIYSSATSNMVSLPGSVIYPPDAPPIYDSAGNLNYNGWGGANTAARSAFPFAQLKEPYTAKTTFQSTNLTLGYRIYNGLHIVSSFGYNNSQNNQQTIYYIAAQDPLNNPTGSNNWGNNSNRNWIIEPRLTYENGIGTGKLSTLIGTTIQQTNTDGVDIIGTGYTSDNLIRSISNSTSIQSNQTSGEYRYVALYGRVNYIFDDKYIVDLNGRRDGSSRFGAGKQFGNFGSIGLGWIFSDEQWVKQNLGFLSFGKLKGSYGSTGSDAIPEFAYLTQWSSNSTYPYGGNASVVPTQLANSVFHWQVNKKLEAALDLGFLRDRISLQIAYYRDRCGDQLVSFPLPALNGFTSVVANSPALVQNSGLEFSSNLKIVDTRNFSWGLDFNIASNQNKLVSYPSFNLSPYVGKYVVGQPLNIVRLLHYTGVDPQTGVYTFYDKLHNGNIVINYNGTPDDTYIHNLSPKFFGGVGMNFRYKSLQAVLFFSYKKQIGVNAVYQGQYPGNIENQPTFVLNRWQKPGDIAPIAKYTTLYTQTNLYYQIFSDAAYTDASFLRLSNLAISYNLPGNYLKRVGMNSISLFIHANNLFVITGFKGIDPETQGFGAMPPAKTLVGGLSFEF</sequence>
<dbReference type="InterPro" id="IPR008969">
    <property type="entry name" value="CarboxyPept-like_regulatory"/>
</dbReference>
<feature type="domain" description="TonB-dependent receptor plug" evidence="8">
    <location>
        <begin position="220"/>
        <end position="361"/>
    </location>
</feature>
<dbReference type="PROSITE" id="PS52016">
    <property type="entry name" value="TONB_DEPENDENT_REC_3"/>
    <property type="match status" value="1"/>
</dbReference>
<comment type="similarity">
    <text evidence="7">Belongs to the TonB-dependent receptor family.</text>
</comment>
<gene>
    <name evidence="9" type="ORF">EDB95_2867</name>
</gene>
<dbReference type="Gene3D" id="2.40.170.20">
    <property type="entry name" value="TonB-dependent receptor, beta-barrel domain"/>
    <property type="match status" value="1"/>
</dbReference>
<dbReference type="Gene3D" id="3.55.50.30">
    <property type="match status" value="1"/>
</dbReference>
<dbReference type="InterPro" id="IPR023996">
    <property type="entry name" value="TonB-dep_OMP_SusC/RagA"/>
</dbReference>
<dbReference type="InterPro" id="IPR039426">
    <property type="entry name" value="TonB-dep_rcpt-like"/>
</dbReference>
<keyword evidence="10" id="KW-1185">Reference proteome</keyword>
<dbReference type="RefSeq" id="WP_133994462.1">
    <property type="nucleotide sequence ID" value="NZ_SODV01000001.1"/>
</dbReference>
<dbReference type="GO" id="GO:0009279">
    <property type="term" value="C:cell outer membrane"/>
    <property type="evidence" value="ECO:0007669"/>
    <property type="project" value="UniProtKB-SubCell"/>
</dbReference>
<comment type="subcellular location">
    <subcellularLocation>
        <location evidence="1 7">Cell outer membrane</location>
        <topology evidence="1 7">Multi-pass membrane protein</topology>
    </subcellularLocation>
</comment>
<keyword evidence="6 7" id="KW-0998">Cell outer membrane</keyword>
<keyword evidence="4 7" id="KW-0812">Transmembrane</keyword>
<dbReference type="InterPro" id="IPR036942">
    <property type="entry name" value="Beta-barrel_TonB_sf"/>
</dbReference>
<accession>A0A4R8DU07</accession>
<dbReference type="SUPFAM" id="SSF56935">
    <property type="entry name" value="Porins"/>
    <property type="match status" value="1"/>
</dbReference>
<keyword evidence="3 7" id="KW-1134">Transmembrane beta strand</keyword>
<evidence type="ECO:0000256" key="5">
    <source>
        <dbReference type="ARBA" id="ARBA00023136"/>
    </source>
</evidence>
<evidence type="ECO:0000313" key="9">
    <source>
        <dbReference type="EMBL" id="TDX01824.1"/>
    </source>
</evidence>
<keyword evidence="5 7" id="KW-0472">Membrane</keyword>
<dbReference type="EMBL" id="SODV01000001">
    <property type="protein sequence ID" value="TDX01824.1"/>
    <property type="molecule type" value="Genomic_DNA"/>
</dbReference>
<dbReference type="NCBIfam" id="TIGR04057">
    <property type="entry name" value="SusC_RagA_signa"/>
    <property type="match status" value="1"/>
</dbReference>
<dbReference type="AlphaFoldDB" id="A0A4R8DU07"/>
<dbReference type="OrthoDB" id="9768177at2"/>
<evidence type="ECO:0000256" key="2">
    <source>
        <dbReference type="ARBA" id="ARBA00022448"/>
    </source>
</evidence>
<dbReference type="Proteomes" id="UP000294498">
    <property type="component" value="Unassembled WGS sequence"/>
</dbReference>
<dbReference type="Pfam" id="PF07715">
    <property type="entry name" value="Plug"/>
    <property type="match status" value="1"/>
</dbReference>
<comment type="caution">
    <text evidence="9">The sequence shown here is derived from an EMBL/GenBank/DDBJ whole genome shotgun (WGS) entry which is preliminary data.</text>
</comment>
<evidence type="ECO:0000256" key="4">
    <source>
        <dbReference type="ARBA" id="ARBA00022692"/>
    </source>
</evidence>
<organism evidence="9 10">
    <name type="scientific">Dinghuibacter silviterrae</name>
    <dbReference type="NCBI Taxonomy" id="1539049"/>
    <lineage>
        <taxon>Bacteria</taxon>
        <taxon>Pseudomonadati</taxon>
        <taxon>Bacteroidota</taxon>
        <taxon>Chitinophagia</taxon>
        <taxon>Chitinophagales</taxon>
        <taxon>Chitinophagaceae</taxon>
        <taxon>Dinghuibacter</taxon>
    </lineage>
</organism>
<evidence type="ECO:0000256" key="1">
    <source>
        <dbReference type="ARBA" id="ARBA00004571"/>
    </source>
</evidence>
<dbReference type="SUPFAM" id="SSF49464">
    <property type="entry name" value="Carboxypeptidase regulatory domain-like"/>
    <property type="match status" value="1"/>
</dbReference>
<proteinExistence type="inferred from homology"/>
<dbReference type="InterPro" id="IPR023997">
    <property type="entry name" value="TonB-dep_OMP_SusC/RagA_CS"/>
</dbReference>
<dbReference type="InterPro" id="IPR012910">
    <property type="entry name" value="Plug_dom"/>
</dbReference>
<protein>
    <submittedName>
        <fullName evidence="9">TonB-linked SusC/RagA family outer membrane protein</fullName>
    </submittedName>
</protein>
<evidence type="ECO:0000259" key="8">
    <source>
        <dbReference type="Pfam" id="PF07715"/>
    </source>
</evidence>